<sequence>METFNKIYLNEDHENLWVEELKKFNTEHENERLFIEKYGENHKVDFTKHLFNILEKEFNPNVTDKPSPQALTQVLISLRITLREVTETEVKMILNDIHLFFKFGNIGEDEKISIYSDEIRCESLKCIVNCIAKNKTIQAKFQNELNGPILLVKELKSNKATMSDTVKFPIYKILIHCCANPQLRGQLITQGLLDHTVQELVDRTAGNFEASAILSDLSRLLFTLTLGFGPLEGKPQEPKQEDYDRFRQLLPPIKKIFTYHCDKTHPMFGVKAAMVSALINTPKNLYDELVDAIPLQYFQSIFKAQLHLLDKPETANEFLTFLMLLTNIAENVPETRDELKKMTFPADLIKDSDEPLSVGIQPPEESANSGISSKLIPYMTSSDIGLKHFVGEYFFMVCDEDANEVCRLVGFGNAAGLLVTRGLMSLGGK</sequence>
<organism evidence="4 5">
    <name type="scientific">Tieghemostelium lacteum</name>
    <name type="common">Slime mold</name>
    <name type="synonym">Dictyostelium lacteum</name>
    <dbReference type="NCBI Taxonomy" id="361077"/>
    <lineage>
        <taxon>Eukaryota</taxon>
        <taxon>Amoebozoa</taxon>
        <taxon>Evosea</taxon>
        <taxon>Eumycetozoa</taxon>
        <taxon>Dictyostelia</taxon>
        <taxon>Dictyosteliales</taxon>
        <taxon>Raperosteliaceae</taxon>
        <taxon>Tieghemostelium</taxon>
    </lineage>
</organism>
<dbReference type="OMA" id="ICDEDAN"/>
<dbReference type="InterPro" id="IPR019318">
    <property type="entry name" value="Gua_nucleotide_exch_fac_Ric8"/>
</dbReference>
<dbReference type="Pfam" id="PF10165">
    <property type="entry name" value="Ric8"/>
    <property type="match status" value="1"/>
</dbReference>
<dbReference type="SUPFAM" id="SSF48371">
    <property type="entry name" value="ARM repeat"/>
    <property type="match status" value="1"/>
</dbReference>
<dbReference type="InParanoid" id="A0A151Z6C9"/>
<dbReference type="FunCoup" id="A0A151Z6C9">
    <property type="interactions" value="106"/>
</dbReference>
<reference evidence="4 5" key="1">
    <citation type="submission" date="2015-12" db="EMBL/GenBank/DDBJ databases">
        <title>Dictyostelia acquired genes for synthesis and detection of signals that induce cell-type specialization by lateral gene transfer from prokaryotes.</title>
        <authorList>
            <person name="Gloeckner G."/>
            <person name="Schaap P."/>
        </authorList>
    </citation>
    <scope>NUCLEOTIDE SEQUENCE [LARGE SCALE GENOMIC DNA]</scope>
    <source>
        <strain evidence="4 5">TK</strain>
    </source>
</reference>
<evidence type="ECO:0000256" key="2">
    <source>
        <dbReference type="ARBA" id="ARBA00022658"/>
    </source>
</evidence>
<dbReference type="GO" id="GO:0001965">
    <property type="term" value="F:G-protein alpha-subunit binding"/>
    <property type="evidence" value="ECO:0007669"/>
    <property type="project" value="TreeGrafter"/>
</dbReference>
<name>A0A151Z6C9_TIELA</name>
<dbReference type="GO" id="GO:0005085">
    <property type="term" value="F:guanyl-nucleotide exchange factor activity"/>
    <property type="evidence" value="ECO:0007669"/>
    <property type="project" value="UniProtKB-KW"/>
</dbReference>
<proteinExistence type="inferred from homology"/>
<protein>
    <submittedName>
        <fullName evidence="4">Uncharacterized protein</fullName>
    </submittedName>
</protein>
<dbReference type="InterPro" id="IPR016024">
    <property type="entry name" value="ARM-type_fold"/>
</dbReference>
<evidence type="ECO:0000313" key="4">
    <source>
        <dbReference type="EMBL" id="KYQ89488.1"/>
    </source>
</evidence>
<dbReference type="PANTHER" id="PTHR12425">
    <property type="entry name" value="SYNEMBRYN"/>
    <property type="match status" value="1"/>
</dbReference>
<keyword evidence="2" id="KW-0344">Guanine-nucleotide releasing factor</keyword>
<evidence type="ECO:0000313" key="5">
    <source>
        <dbReference type="Proteomes" id="UP000076078"/>
    </source>
</evidence>
<keyword evidence="5" id="KW-1185">Reference proteome</keyword>
<evidence type="ECO:0000256" key="1">
    <source>
        <dbReference type="ARBA" id="ARBA00009049"/>
    </source>
</evidence>
<dbReference type="GO" id="GO:0007186">
    <property type="term" value="P:G protein-coupled receptor signaling pathway"/>
    <property type="evidence" value="ECO:0007669"/>
    <property type="project" value="TreeGrafter"/>
</dbReference>
<dbReference type="STRING" id="361077.A0A151Z6C9"/>
<keyword evidence="3" id="KW-0143">Chaperone</keyword>
<comment type="similarity">
    <text evidence="1">Belongs to the synembryn family.</text>
</comment>
<comment type="caution">
    <text evidence="4">The sequence shown here is derived from an EMBL/GenBank/DDBJ whole genome shotgun (WGS) entry which is preliminary data.</text>
</comment>
<dbReference type="OrthoDB" id="5585685at2759"/>
<evidence type="ECO:0000256" key="3">
    <source>
        <dbReference type="ARBA" id="ARBA00023186"/>
    </source>
</evidence>
<dbReference type="AlphaFoldDB" id="A0A151Z6C9"/>
<dbReference type="EMBL" id="LODT01000041">
    <property type="protein sequence ID" value="KYQ89488.1"/>
    <property type="molecule type" value="Genomic_DNA"/>
</dbReference>
<dbReference type="Proteomes" id="UP000076078">
    <property type="component" value="Unassembled WGS sequence"/>
</dbReference>
<dbReference type="PANTHER" id="PTHR12425:SF5">
    <property type="entry name" value="SYNEMBRYN"/>
    <property type="match status" value="1"/>
</dbReference>
<dbReference type="GO" id="GO:0005737">
    <property type="term" value="C:cytoplasm"/>
    <property type="evidence" value="ECO:0007669"/>
    <property type="project" value="TreeGrafter"/>
</dbReference>
<accession>A0A151Z6C9</accession>
<gene>
    <name evidence="4" type="ORF">DLAC_10163</name>
</gene>